<feature type="region of interest" description="Disordered" evidence="9">
    <location>
        <begin position="414"/>
        <end position="470"/>
    </location>
</feature>
<dbReference type="RefSeq" id="YP_009104993.1">
    <property type="nucleotide sequence ID" value="NC_025526.1"/>
</dbReference>
<evidence type="ECO:0000259" key="10">
    <source>
        <dbReference type="Pfam" id="PF04998"/>
    </source>
</evidence>
<evidence type="ECO:0000313" key="12">
    <source>
        <dbReference type="EMBL" id="AIT93606.1"/>
    </source>
</evidence>
<dbReference type="InterPro" id="IPR007081">
    <property type="entry name" value="RNA_pol_Rpb1_5"/>
</dbReference>
<organism evidence="12">
    <name type="scientific">Watanabea reniformis</name>
    <dbReference type="NCBI Taxonomy" id="191674"/>
    <lineage>
        <taxon>Eukaryota</taxon>
        <taxon>Viridiplantae</taxon>
        <taxon>Chlorophyta</taxon>
        <taxon>core chlorophytes</taxon>
        <taxon>Trebouxiophyceae</taxon>
        <taxon>Watanabeales</taxon>
        <taxon>Watanabeaceae</taxon>
        <taxon>Watanabea</taxon>
    </lineage>
</organism>
<dbReference type="Gene3D" id="1.10.274.100">
    <property type="entry name" value="RNA polymerase Rpb1, domain 3"/>
    <property type="match status" value="1"/>
</dbReference>
<dbReference type="EMBL" id="KM462863">
    <property type="protein sequence ID" value="AIT93606.1"/>
    <property type="molecule type" value="Genomic_DNA"/>
</dbReference>
<dbReference type="GO" id="GO:0046872">
    <property type="term" value="F:metal ion binding"/>
    <property type="evidence" value="ECO:0007669"/>
    <property type="project" value="UniProtKB-KW"/>
</dbReference>
<feature type="domain" description="RNA polymerase Rpb1" evidence="10">
    <location>
        <begin position="170"/>
        <end position="379"/>
    </location>
</feature>
<evidence type="ECO:0000256" key="8">
    <source>
        <dbReference type="ARBA" id="ARBA00023163"/>
    </source>
</evidence>
<keyword evidence="3 12" id="KW-0934">Plastid</keyword>
<evidence type="ECO:0000256" key="1">
    <source>
        <dbReference type="ARBA" id="ARBA00012418"/>
    </source>
</evidence>
<accession>A0A097KK91</accession>
<evidence type="ECO:0000256" key="2">
    <source>
        <dbReference type="ARBA" id="ARBA00022478"/>
    </source>
</evidence>
<evidence type="ECO:0000256" key="6">
    <source>
        <dbReference type="ARBA" id="ARBA00022723"/>
    </source>
</evidence>
<keyword evidence="8" id="KW-0804">Transcription</keyword>
<dbReference type="GeneID" id="22158612"/>
<geneLocation type="chloroplast" evidence="12"/>
<keyword evidence="2" id="KW-0240">DNA-directed RNA polymerase</keyword>
<evidence type="ECO:0000256" key="5">
    <source>
        <dbReference type="ARBA" id="ARBA00022695"/>
    </source>
</evidence>
<sequence length="1003" mass="111005">MNSDLVFFNQCFDKKRLKAVISWYCKNFGEEQALRMVEEFKKMGFNNATQAGISIGLSDLKTPGLKPFLVSEAEVVMSLTQQEFQGAQITCTEKSQRIIDTWHRASEILRKKIVDYFSSTDEFNPVYIMALSGARGNFSQVRQLVGMRGLMADPQGQIISFPIRSNFREGLTLTEYFISCSGARKGLVDTALRTADTGYLTRRLVDVSHHVVVKRVACETNRGIFMKPSTSPPEVVGGDSGNKMLLSLKQRLIGRVLAKDIVFVAKQDQEITPELASQIASLNKPILVRSPLTCSFNHDVCQLCYGWSPAQGNLVSLGEAVGVIAAQSIGEPGTQLTMRTFHTGGVFSGDLLEEIKSPCNGKVLFLQAFQGLLIRTAHGKIAFLTKVAGEMIVRPTDDTDFEALNEKQNLNTAQVLNSTSQGSTSKNSTLAQSSRNPVPVQNSTKVNSANLPTIFSSGGSSRNETRDTAQAAQGVALQNRNYESKDLQHVKPHLIDTYIPFQALTMVFVRHGEYVKRNQLVAEFSSLGKEGNQPIKSKQTLFADFSGQVVTVLGGNKKSSEELERIQPDKSGRLGFFFVLSASVGATLEQLRHNRQEIRLNKMQLLDTIAHPGDLVDSDYSKLPQSHSFPVLSQSTCIALDTDQSLIPGMWASSKSTSSLTKRSKTLELATDTRHRVLTRSGRNVFKQQPSFLGGKVKKRKVTHLPLSPAANTEGVRLLTFGDRQRRRQGEGFHQRWLAFKNKTGGLLRWNQAFTRVFNSQAQLSTKHTQRKEKTSVKQIPKTTENLYFSKLYQGCIENLFSLTSLTTLQGKSIPFFFNPCLASSPLVIASHQFWWKPPAITKGEEASTKTGGEGGWITMTDAFRLSSLHQQANKTLALREAEPIHILKASSSFTFGDRQRRTPTTSGGLVEAAVSYKNTRTQSEHANKTTLLHLRDSPQPGLNMKLESTLLQIQYKKNPHSTPLNQSTHVSPPLVGFSNPSPPPLVEGSALRAIDSRLFTLR</sequence>
<evidence type="ECO:0000256" key="9">
    <source>
        <dbReference type="SAM" id="MobiDB-lite"/>
    </source>
</evidence>
<feature type="domain" description="RNA polymerase Rpb1" evidence="11">
    <location>
        <begin position="90"/>
        <end position="167"/>
    </location>
</feature>
<proteinExistence type="predicted"/>
<evidence type="ECO:0000256" key="4">
    <source>
        <dbReference type="ARBA" id="ARBA00022679"/>
    </source>
</evidence>
<dbReference type="InterPro" id="IPR007083">
    <property type="entry name" value="RNA_pol_Rpb1_4"/>
</dbReference>
<dbReference type="InterPro" id="IPR012756">
    <property type="entry name" value="DNA-dir_RpoC2_beta_pp"/>
</dbReference>
<evidence type="ECO:0000259" key="11">
    <source>
        <dbReference type="Pfam" id="PF05000"/>
    </source>
</evidence>
<dbReference type="PANTHER" id="PTHR19376">
    <property type="entry name" value="DNA-DIRECTED RNA POLYMERASE"/>
    <property type="match status" value="1"/>
</dbReference>
<dbReference type="GO" id="GO:0003899">
    <property type="term" value="F:DNA-directed RNA polymerase activity"/>
    <property type="evidence" value="ECO:0007669"/>
    <property type="project" value="UniProtKB-EC"/>
</dbReference>
<dbReference type="InterPro" id="IPR045867">
    <property type="entry name" value="DNA-dir_RpoC_beta_prime"/>
</dbReference>
<dbReference type="InterPro" id="IPR038120">
    <property type="entry name" value="Rpb1_funnel_sf"/>
</dbReference>
<keyword evidence="5" id="KW-0548">Nucleotidyltransferase</keyword>
<dbReference type="NCBIfam" id="TIGR02388">
    <property type="entry name" value="rpoC2_cyan"/>
    <property type="match status" value="1"/>
</dbReference>
<dbReference type="Pfam" id="PF04998">
    <property type="entry name" value="RNA_pol_Rpb1_5"/>
    <property type="match status" value="1"/>
</dbReference>
<dbReference type="EC" id="2.7.7.6" evidence="1"/>
<dbReference type="GO" id="GO:0000428">
    <property type="term" value="C:DNA-directed RNA polymerase complex"/>
    <property type="evidence" value="ECO:0007669"/>
    <property type="project" value="UniProtKB-KW"/>
</dbReference>
<dbReference type="GO" id="GO:0006351">
    <property type="term" value="P:DNA-templated transcription"/>
    <property type="evidence" value="ECO:0007669"/>
    <property type="project" value="InterPro"/>
</dbReference>
<dbReference type="AlphaFoldDB" id="A0A097KK91"/>
<keyword evidence="6" id="KW-0479">Metal-binding</keyword>
<dbReference type="InterPro" id="IPR042102">
    <property type="entry name" value="RNA_pol_Rpb1_3_sf"/>
</dbReference>
<name>A0A097KK91_9CHLO</name>
<dbReference type="Gene3D" id="1.10.132.30">
    <property type="match status" value="1"/>
</dbReference>
<reference evidence="12" key="1">
    <citation type="journal article" date="2014" name="BMC Evol. Biol.">
        <title>Chloroplast phylogenomic analysis resolves deep-level relationships within the green algal class Trebouxiophyceae.</title>
        <authorList>
            <person name="Lemieux C."/>
            <person name="Otis C."/>
            <person name="Turmel M."/>
        </authorList>
    </citation>
    <scope>NUCLEOTIDE SEQUENCE</scope>
</reference>
<dbReference type="SUPFAM" id="SSF64484">
    <property type="entry name" value="beta and beta-prime subunits of DNA dependent RNA-polymerase"/>
    <property type="match status" value="1"/>
</dbReference>
<dbReference type="GO" id="GO:0003677">
    <property type="term" value="F:DNA binding"/>
    <property type="evidence" value="ECO:0007669"/>
    <property type="project" value="InterPro"/>
</dbReference>
<evidence type="ECO:0000256" key="3">
    <source>
        <dbReference type="ARBA" id="ARBA00022640"/>
    </source>
</evidence>
<keyword evidence="7" id="KW-0862">Zinc</keyword>
<gene>
    <name evidence="12" type="primary">rpoC2a</name>
</gene>
<keyword evidence="12" id="KW-0150">Chloroplast</keyword>
<evidence type="ECO:0000256" key="7">
    <source>
        <dbReference type="ARBA" id="ARBA00022833"/>
    </source>
</evidence>
<dbReference type="PANTHER" id="PTHR19376:SF68">
    <property type="entry name" value="DNA-DIRECTED RNA POLYMERASE SUBUNIT BETA"/>
    <property type="match status" value="1"/>
</dbReference>
<keyword evidence="4" id="KW-0808">Transferase</keyword>
<protein>
    <recommendedName>
        <fullName evidence="1">DNA-directed RNA polymerase</fullName>
        <ecNumber evidence="1">2.7.7.6</ecNumber>
    </recommendedName>
</protein>
<dbReference type="Pfam" id="PF05000">
    <property type="entry name" value="RNA_pol_Rpb1_4"/>
    <property type="match status" value="1"/>
</dbReference>